<proteinExistence type="predicted"/>
<dbReference type="RefSeq" id="WP_084046172.1">
    <property type="nucleotide sequence ID" value="NZ_FWWU01000005.1"/>
</dbReference>
<dbReference type="AlphaFoldDB" id="A0A1W1UMI3"/>
<evidence type="ECO:0000313" key="2">
    <source>
        <dbReference type="Proteomes" id="UP000192582"/>
    </source>
</evidence>
<sequence>MTVTSIWQDLLSRPAPAAGIVRRQLDTGSTVHLYAGVEHPRSTPLLLLRTPRGTCRTVAALPQAGGFAVQWSTYPGDAEHEWLVVALLDTAHLEIFGRLAADITAWLGTAATPRQAAHGLLERVREWQAFLRQRGQSLDESARQGLFGELWLLRDWLTDGLPGDGLIPAWQGPQGAAQDFRLAQLQVEVKTTGTTSARVKISSPEQLEPSSGRLMLARVVLDRSSEGTTLPELVHAVQGQLNKTLGQRLISLLRQVGYDDRDAPLYEDIRYVVVQLQFYEVDGAFPRLPRSQIPEGITGVQYTIDLSTCSSHLRSQHDLRRWLGEHFEHL</sequence>
<keyword evidence="2" id="KW-1185">Reference proteome</keyword>
<dbReference type="OrthoDB" id="581221at2"/>
<dbReference type="STRING" id="695939.SAMN00790413_04876"/>
<reference evidence="1 2" key="1">
    <citation type="submission" date="2017-04" db="EMBL/GenBank/DDBJ databases">
        <authorList>
            <person name="Afonso C.L."/>
            <person name="Miller P.J."/>
            <person name="Scott M.A."/>
            <person name="Spackman E."/>
            <person name="Goraichik I."/>
            <person name="Dimitrov K.M."/>
            <person name="Suarez D.L."/>
            <person name="Swayne D.E."/>
        </authorList>
    </citation>
    <scope>NUCLEOTIDE SEQUENCE [LARGE SCALE GENOMIC DNA]</scope>
    <source>
        <strain evidence="1 2">KR-140</strain>
    </source>
</reference>
<dbReference type="Proteomes" id="UP000192582">
    <property type="component" value="Unassembled WGS sequence"/>
</dbReference>
<gene>
    <name evidence="1" type="ORF">SAMN00790413_04876</name>
</gene>
<accession>A0A1W1UMI3</accession>
<protein>
    <submittedName>
        <fullName evidence="1">Putative PD-(D/E)XK family member</fullName>
    </submittedName>
</protein>
<dbReference type="EMBL" id="FWWU01000005">
    <property type="protein sequence ID" value="SMB82199.1"/>
    <property type="molecule type" value="Genomic_DNA"/>
</dbReference>
<dbReference type="InterPro" id="IPR025534">
    <property type="entry name" value="DUF4420"/>
</dbReference>
<dbReference type="Pfam" id="PF14390">
    <property type="entry name" value="DUF4420"/>
    <property type="match status" value="1"/>
</dbReference>
<organism evidence="1 2">
    <name type="scientific">Deinococcus hopiensis KR-140</name>
    <dbReference type="NCBI Taxonomy" id="695939"/>
    <lineage>
        <taxon>Bacteria</taxon>
        <taxon>Thermotogati</taxon>
        <taxon>Deinococcota</taxon>
        <taxon>Deinococci</taxon>
        <taxon>Deinococcales</taxon>
        <taxon>Deinococcaceae</taxon>
        <taxon>Deinococcus</taxon>
    </lineage>
</organism>
<name>A0A1W1UMI3_9DEIO</name>
<evidence type="ECO:0000313" key="1">
    <source>
        <dbReference type="EMBL" id="SMB82199.1"/>
    </source>
</evidence>